<dbReference type="Pfam" id="PF00881">
    <property type="entry name" value="Nitroreductase"/>
    <property type="match status" value="1"/>
</dbReference>
<dbReference type="InterPro" id="IPR052544">
    <property type="entry name" value="Bacteriocin_Proc_Enz"/>
</dbReference>
<protein>
    <submittedName>
        <fullName evidence="2">SagB/ThcOx family dehydrogenase</fullName>
    </submittedName>
</protein>
<dbReference type="InterPro" id="IPR020051">
    <property type="entry name" value="SagB-type_dehydrogenase"/>
</dbReference>
<dbReference type="InterPro" id="IPR000415">
    <property type="entry name" value="Nitroreductase-like"/>
</dbReference>
<comment type="caution">
    <text evidence="2">The sequence shown here is derived from an EMBL/GenBank/DDBJ whole genome shotgun (WGS) entry which is preliminary data.</text>
</comment>
<dbReference type="SUPFAM" id="SSF55469">
    <property type="entry name" value="FMN-dependent nitroreductase-like"/>
    <property type="match status" value="1"/>
</dbReference>
<gene>
    <name evidence="2" type="ORF">ENN52_06405</name>
</gene>
<name>A0A831PN13_9EURY</name>
<dbReference type="Proteomes" id="UP000885648">
    <property type="component" value="Unassembled WGS sequence"/>
</dbReference>
<sequence>MGTGQEFIEKTRFPYLGPSDQYLGRAQPPLERKDSGAGLPLPLPGEACPGAIDLTDAIARRRSVRTYATAKMPLATLSYLLWCSQGVQSVVGQDWTIRSVPSAGARHALETYVLANRVDGVEPGLYHYAALSNRLFRLQAPADVADRIRDACLDQPMITDAAAFFIWAADIYRMTWRYGERGYRYIFIDAGHACQNLYLAAEAVDCGVCAIGAFDDDALNALLGLDGEEIFVIYCAAAGMRAGEED</sequence>
<dbReference type="GO" id="GO:0016491">
    <property type="term" value="F:oxidoreductase activity"/>
    <property type="evidence" value="ECO:0007669"/>
    <property type="project" value="InterPro"/>
</dbReference>
<evidence type="ECO:0000259" key="1">
    <source>
        <dbReference type="Pfam" id="PF00881"/>
    </source>
</evidence>
<proteinExistence type="predicted"/>
<dbReference type="AlphaFoldDB" id="A0A831PN13"/>
<accession>A0A831PN13</accession>
<dbReference type="PANTHER" id="PTHR43745">
    <property type="entry name" value="NITROREDUCTASE MJ1384-RELATED"/>
    <property type="match status" value="1"/>
</dbReference>
<reference evidence="2" key="1">
    <citation type="journal article" date="2020" name="mSystems">
        <title>Genome- and Community-Level Interaction Insights into Carbon Utilization and Element Cycling Functions of Hydrothermarchaeota in Hydrothermal Sediment.</title>
        <authorList>
            <person name="Zhou Z."/>
            <person name="Liu Y."/>
            <person name="Xu W."/>
            <person name="Pan J."/>
            <person name="Luo Z.H."/>
            <person name="Li M."/>
        </authorList>
    </citation>
    <scope>NUCLEOTIDE SEQUENCE</scope>
    <source>
        <strain evidence="2">SpSt-1183</strain>
    </source>
</reference>
<evidence type="ECO:0000313" key="2">
    <source>
        <dbReference type="EMBL" id="HDS63737.1"/>
    </source>
</evidence>
<organism evidence="2">
    <name type="scientific">Methanofollis liminatans</name>
    <dbReference type="NCBI Taxonomy" id="2201"/>
    <lineage>
        <taxon>Archaea</taxon>
        <taxon>Methanobacteriati</taxon>
        <taxon>Methanobacteriota</taxon>
        <taxon>Stenosarchaea group</taxon>
        <taxon>Methanomicrobia</taxon>
        <taxon>Methanomicrobiales</taxon>
        <taxon>Methanomicrobiaceae</taxon>
        <taxon>Methanofollis</taxon>
    </lineage>
</organism>
<dbReference type="EMBL" id="DSBY01000258">
    <property type="protein sequence ID" value="HDS63737.1"/>
    <property type="molecule type" value="Genomic_DNA"/>
</dbReference>
<dbReference type="PANTHER" id="PTHR43745:SF2">
    <property type="entry name" value="NITROREDUCTASE MJ1384-RELATED"/>
    <property type="match status" value="1"/>
</dbReference>
<feature type="domain" description="Nitroreductase" evidence="1">
    <location>
        <begin position="58"/>
        <end position="235"/>
    </location>
</feature>
<dbReference type="NCBIfam" id="TIGR03605">
    <property type="entry name" value="antibiot_sagB"/>
    <property type="match status" value="1"/>
</dbReference>
<dbReference type="CDD" id="cd02142">
    <property type="entry name" value="McbC_SagB-like_oxidoreductase"/>
    <property type="match status" value="1"/>
</dbReference>
<dbReference type="Gene3D" id="3.40.109.10">
    <property type="entry name" value="NADH Oxidase"/>
    <property type="match status" value="1"/>
</dbReference>
<dbReference type="InterPro" id="IPR029479">
    <property type="entry name" value="Nitroreductase"/>
</dbReference>